<feature type="transmembrane region" description="Helical" evidence="1">
    <location>
        <begin position="39"/>
        <end position="57"/>
    </location>
</feature>
<keyword evidence="3" id="KW-1185">Reference proteome</keyword>
<evidence type="ECO:0000313" key="3">
    <source>
        <dbReference type="Proteomes" id="UP000464186"/>
    </source>
</evidence>
<dbReference type="Proteomes" id="UP000464186">
    <property type="component" value="Chromosome"/>
</dbReference>
<evidence type="ECO:0000256" key="1">
    <source>
        <dbReference type="SAM" id="Phobius"/>
    </source>
</evidence>
<keyword evidence="1" id="KW-0812">Transmembrane</keyword>
<dbReference type="AlphaFoldDB" id="A0A6P1NPB9"/>
<keyword evidence="1" id="KW-0472">Membrane</keyword>
<sequence length="279" mass="30062">MISQHNEGGATPRAMGGTGPYLIWPAFFTDLTGKARQSVVVLTALAVFLAVPTWAWWPDGRTYGPDDHQPSMVLVSSTSPDEPVMRIAPAVWESPAPPWVFPFDRPDAPQDDGNQALAVNTTDGSVAYSVEFDLVWAEDGEPVDTRNEAYAFANCTGCAAVAVGFQVVLIEEQSDVIAPENHSAAVNYNCLECHTYALASQLVLTVDRALNDDGMERLSELWAEIDEYGSNLEKVPLSEIQSRLEAYKEQIIAIVQADPSAMTDGAATSAEPQPSATSA</sequence>
<evidence type="ECO:0000313" key="2">
    <source>
        <dbReference type="EMBL" id="QHK20240.1"/>
    </source>
</evidence>
<gene>
    <name evidence="2" type="ORF">GU243_11425</name>
</gene>
<dbReference type="KEGG" id="psey:GU243_11425"/>
<name>A0A6P1NPB9_9MICC</name>
<keyword evidence="1" id="KW-1133">Transmembrane helix</keyword>
<accession>A0A6P1NPB9</accession>
<dbReference type="EMBL" id="CP047898">
    <property type="protein sequence ID" value="QHK20240.1"/>
    <property type="molecule type" value="Genomic_DNA"/>
</dbReference>
<reference evidence="2 3" key="1">
    <citation type="submission" date="2020-01" db="EMBL/GenBank/DDBJ databases">
        <title>Pseudarthrobacter psychrotolerans sp. nov., isolated from antarctic soil.</title>
        <authorList>
            <person name="Shin Y."/>
            <person name="Park W."/>
        </authorList>
    </citation>
    <scope>NUCLEOTIDE SEQUENCE [LARGE SCALE GENOMIC DNA]</scope>
    <source>
        <strain evidence="2 3">YJ56</strain>
    </source>
</reference>
<organism evidence="2 3">
    <name type="scientific">Pseudarthrobacter psychrotolerans</name>
    <dbReference type="NCBI Taxonomy" id="2697569"/>
    <lineage>
        <taxon>Bacteria</taxon>
        <taxon>Bacillati</taxon>
        <taxon>Actinomycetota</taxon>
        <taxon>Actinomycetes</taxon>
        <taxon>Micrococcales</taxon>
        <taxon>Micrococcaceae</taxon>
        <taxon>Pseudarthrobacter</taxon>
    </lineage>
</organism>
<proteinExistence type="predicted"/>
<protein>
    <submittedName>
        <fullName evidence="2">Uncharacterized protein</fullName>
    </submittedName>
</protein>